<accession>A0A176VUW9</accession>
<dbReference type="Proteomes" id="UP000077202">
    <property type="component" value="Unassembled WGS sequence"/>
</dbReference>
<dbReference type="EMBL" id="LVLJ01002804">
    <property type="protein sequence ID" value="OAE23676.1"/>
    <property type="molecule type" value="Genomic_DNA"/>
</dbReference>
<gene>
    <name evidence="1" type="ORF">AXG93_728s1010</name>
</gene>
<name>A0A176VUW9_MARPO</name>
<organism evidence="1 2">
    <name type="scientific">Marchantia polymorpha subsp. ruderalis</name>
    <dbReference type="NCBI Taxonomy" id="1480154"/>
    <lineage>
        <taxon>Eukaryota</taxon>
        <taxon>Viridiplantae</taxon>
        <taxon>Streptophyta</taxon>
        <taxon>Embryophyta</taxon>
        <taxon>Marchantiophyta</taxon>
        <taxon>Marchantiopsida</taxon>
        <taxon>Marchantiidae</taxon>
        <taxon>Marchantiales</taxon>
        <taxon>Marchantiaceae</taxon>
        <taxon>Marchantia</taxon>
    </lineage>
</organism>
<evidence type="ECO:0000313" key="2">
    <source>
        <dbReference type="Proteomes" id="UP000077202"/>
    </source>
</evidence>
<sequence length="315" mass="35728">MRSWWRNEDFPAGLSSEFGRTLLFFLFSKYVPQSSVCGCSLARIGSSPAHSFLSFLNASSTWHQSSSDLDISQALNWREVVHVGLFLRCSARLAVRAAVRSEHCSKGLRVLISQLLTVEKNRSIVRTSRPWFREFGYGPKCTFDRSEKRTELRLWRLPAVKQSEPFLAQLSVRSKLPQICLVDVLRTKSSSVGSKEFGESFSAIWPGRCANLFPDRIRIVFCASERSQFFPHFSTAHVNSSPAHSTEPLTSQDAVIISRRYGDDSSFTVRAHRACQQQQHPRDFWYSKTLGAYRESNPPLLSSCLRTAERHITGA</sequence>
<evidence type="ECO:0000313" key="1">
    <source>
        <dbReference type="EMBL" id="OAE23676.1"/>
    </source>
</evidence>
<keyword evidence="2" id="KW-1185">Reference proteome</keyword>
<protein>
    <submittedName>
        <fullName evidence="1">Uncharacterized protein</fullName>
    </submittedName>
</protein>
<comment type="caution">
    <text evidence="1">The sequence shown here is derived from an EMBL/GenBank/DDBJ whole genome shotgun (WGS) entry which is preliminary data.</text>
</comment>
<dbReference type="AlphaFoldDB" id="A0A176VUW9"/>
<reference evidence="1" key="1">
    <citation type="submission" date="2016-03" db="EMBL/GenBank/DDBJ databases">
        <title>Mechanisms controlling the formation of the plant cell surface in tip-growing cells are functionally conserved among land plants.</title>
        <authorList>
            <person name="Honkanen S."/>
            <person name="Jones V.A."/>
            <person name="Morieri G."/>
            <person name="Champion C."/>
            <person name="Hetherington A.J."/>
            <person name="Kelly S."/>
            <person name="Saint-Marcoux D."/>
            <person name="Proust H."/>
            <person name="Prescott H."/>
            <person name="Dolan L."/>
        </authorList>
    </citation>
    <scope>NUCLEOTIDE SEQUENCE [LARGE SCALE GENOMIC DNA]</scope>
    <source>
        <tissue evidence="1">Whole gametophyte</tissue>
    </source>
</reference>
<proteinExistence type="predicted"/>